<protein>
    <submittedName>
        <fullName evidence="1">Uncharacterized protein</fullName>
    </submittedName>
</protein>
<accession>A0AAP0F013</accession>
<dbReference type="Proteomes" id="UP001419268">
    <property type="component" value="Unassembled WGS sequence"/>
</dbReference>
<keyword evidence="2" id="KW-1185">Reference proteome</keyword>
<evidence type="ECO:0000313" key="1">
    <source>
        <dbReference type="EMBL" id="KAK9099977.1"/>
    </source>
</evidence>
<name>A0AAP0F013_9MAGN</name>
<sequence>MPKGDQVFVPNLNVVREGDRIHVAVMPNVTMKKIKEFHLLSIRDFCSAYFALPTWLCLLCSFCST</sequence>
<evidence type="ECO:0000313" key="2">
    <source>
        <dbReference type="Proteomes" id="UP001419268"/>
    </source>
</evidence>
<reference evidence="1 2" key="1">
    <citation type="submission" date="2024-01" db="EMBL/GenBank/DDBJ databases">
        <title>Genome assemblies of Stephania.</title>
        <authorList>
            <person name="Yang L."/>
        </authorList>
    </citation>
    <scope>NUCLEOTIDE SEQUENCE [LARGE SCALE GENOMIC DNA]</scope>
    <source>
        <strain evidence="1">JXDWG</strain>
        <tissue evidence="1">Leaf</tissue>
    </source>
</reference>
<dbReference type="EMBL" id="JBBNAG010000010">
    <property type="protein sequence ID" value="KAK9099977.1"/>
    <property type="molecule type" value="Genomic_DNA"/>
</dbReference>
<dbReference type="AlphaFoldDB" id="A0AAP0F013"/>
<proteinExistence type="predicted"/>
<organism evidence="1 2">
    <name type="scientific">Stephania cephalantha</name>
    <dbReference type="NCBI Taxonomy" id="152367"/>
    <lineage>
        <taxon>Eukaryota</taxon>
        <taxon>Viridiplantae</taxon>
        <taxon>Streptophyta</taxon>
        <taxon>Embryophyta</taxon>
        <taxon>Tracheophyta</taxon>
        <taxon>Spermatophyta</taxon>
        <taxon>Magnoliopsida</taxon>
        <taxon>Ranunculales</taxon>
        <taxon>Menispermaceae</taxon>
        <taxon>Menispermoideae</taxon>
        <taxon>Cissampelideae</taxon>
        <taxon>Stephania</taxon>
    </lineage>
</organism>
<comment type="caution">
    <text evidence="1">The sequence shown here is derived from an EMBL/GenBank/DDBJ whole genome shotgun (WGS) entry which is preliminary data.</text>
</comment>
<gene>
    <name evidence="1" type="ORF">Scep_023407</name>
</gene>